<proteinExistence type="predicted"/>
<comment type="caution">
    <text evidence="1">The sequence shown here is derived from an EMBL/GenBank/DDBJ whole genome shotgun (WGS) entry which is preliminary data.</text>
</comment>
<gene>
    <name evidence="1" type="ORF">NM688_g7983</name>
</gene>
<keyword evidence="2" id="KW-1185">Reference proteome</keyword>
<evidence type="ECO:0000313" key="1">
    <source>
        <dbReference type="EMBL" id="KAJ3528558.1"/>
    </source>
</evidence>
<evidence type="ECO:0000313" key="2">
    <source>
        <dbReference type="Proteomes" id="UP001148662"/>
    </source>
</evidence>
<name>A0ACC1RYY1_9APHY</name>
<sequence>MIPAPTKDKAPALSPAQTLVDGRLPGRTSNARRYLLLVIFCLAQFLDAFNNSALFSAIPSLVRDLGFTEGESTWLISAFQLTFASFLLISGRISDVYNPKYAFIFGVSVLGCICIGAGFVPDKITLIVLRALSGIAASMTIPSALTLLVNLFPEPKEQARAIGVFGGCGAVGNVLGLIIGAIFVQFANWSWVFWFVAIIAIPIGLVCFFLVPNPHRAVDVKPAKGRWKSLDLAGISILTSALILFIFAVTSGSTAGWASAMVLAPLIIAVFMVAGFFFYEKHIPPSTAAVPPRTWFLPNFSVLFGLALMPYLWWTTLFTILTALWQGIYQWSAISVALRMIPIGALAFATSFSGPLSERFSPKYVLLAGQALLVVATVLLALADSPDKYWPYVFPAFMIGSTGAMLSYVHTNIAIFRTTPSSMAGTVGAIFNGALQLGSAVGISAVSSIETSIEEQDGNPAGYRGRAAAFWFMLAIVCIEIISIIIFYDVDAEMNHGDEDSEKDVEKDIENDRRSMTADPEAEIIEEPKAPEDADELNRIDEKRSSIEKRIREVVREESVV</sequence>
<accession>A0ACC1RYY1</accession>
<reference evidence="1" key="1">
    <citation type="submission" date="2022-07" db="EMBL/GenBank/DDBJ databases">
        <title>Genome Sequence of Phlebia brevispora.</title>
        <authorList>
            <person name="Buettner E."/>
        </authorList>
    </citation>
    <scope>NUCLEOTIDE SEQUENCE</scope>
    <source>
        <strain evidence="1">MPL23</strain>
    </source>
</reference>
<organism evidence="1 2">
    <name type="scientific">Phlebia brevispora</name>
    <dbReference type="NCBI Taxonomy" id="194682"/>
    <lineage>
        <taxon>Eukaryota</taxon>
        <taxon>Fungi</taxon>
        <taxon>Dikarya</taxon>
        <taxon>Basidiomycota</taxon>
        <taxon>Agaricomycotina</taxon>
        <taxon>Agaricomycetes</taxon>
        <taxon>Polyporales</taxon>
        <taxon>Meruliaceae</taxon>
        <taxon>Phlebia</taxon>
    </lineage>
</organism>
<dbReference type="EMBL" id="JANHOG010002011">
    <property type="protein sequence ID" value="KAJ3528558.1"/>
    <property type="molecule type" value="Genomic_DNA"/>
</dbReference>
<protein>
    <submittedName>
        <fullName evidence="1">Uncharacterized protein</fullName>
    </submittedName>
</protein>
<dbReference type="Proteomes" id="UP001148662">
    <property type="component" value="Unassembled WGS sequence"/>
</dbReference>